<feature type="transmembrane region" description="Helical" evidence="7">
    <location>
        <begin position="253"/>
        <end position="271"/>
    </location>
</feature>
<evidence type="ECO:0000313" key="11">
    <source>
        <dbReference type="Proteomes" id="UP001369086"/>
    </source>
</evidence>
<dbReference type="SUPFAM" id="SSF63451">
    <property type="entry name" value="LEM domain"/>
    <property type="match status" value="2"/>
</dbReference>
<dbReference type="PROSITE" id="PS50954">
    <property type="entry name" value="LEM"/>
    <property type="match status" value="1"/>
</dbReference>
<feature type="domain" description="LEM-like" evidence="9">
    <location>
        <begin position="5"/>
        <end position="47"/>
    </location>
</feature>
<evidence type="ECO:0000256" key="4">
    <source>
        <dbReference type="ARBA" id="ARBA00022990"/>
    </source>
</evidence>
<keyword evidence="11" id="KW-1185">Reference proteome</keyword>
<feature type="compositionally biased region" description="Acidic residues" evidence="6">
    <location>
        <begin position="73"/>
        <end position="83"/>
    </location>
</feature>
<keyword evidence="7" id="KW-1133">Transmembrane helix</keyword>
<feature type="region of interest" description="Disordered" evidence="6">
    <location>
        <begin position="134"/>
        <end position="193"/>
    </location>
</feature>
<name>A0ABR0YD02_HUSHU</name>
<proteinExistence type="inferred from homology"/>
<gene>
    <name evidence="10" type="ORF">HHUSO_G30727</name>
</gene>
<dbReference type="Gene3D" id="1.10.720.40">
    <property type="match status" value="2"/>
</dbReference>
<dbReference type="EMBL" id="JAHFZB010000035">
    <property type="protein sequence ID" value="KAK6470502.1"/>
    <property type="molecule type" value="Genomic_DNA"/>
</dbReference>
<dbReference type="InterPro" id="IPR011015">
    <property type="entry name" value="LEM/LEM-like_dom_sf"/>
</dbReference>
<keyword evidence="7" id="KW-0812">Transmembrane</keyword>
<evidence type="ECO:0000313" key="10">
    <source>
        <dbReference type="EMBL" id="KAK6470502.1"/>
    </source>
</evidence>
<dbReference type="PROSITE" id="PS50955">
    <property type="entry name" value="LEM_LIKE"/>
    <property type="match status" value="1"/>
</dbReference>
<dbReference type="Pfam" id="PF08198">
    <property type="entry name" value="Thymopoietin"/>
    <property type="match status" value="1"/>
</dbReference>
<keyword evidence="5" id="KW-0238">DNA-binding</keyword>
<comment type="caution">
    <text evidence="10">The sequence shown here is derived from an EMBL/GenBank/DDBJ whole genome shotgun (WGS) entry which is preliminary data.</text>
</comment>
<feature type="compositionally biased region" description="Basic and acidic residues" evidence="6">
    <location>
        <begin position="155"/>
        <end position="165"/>
    </location>
</feature>
<comment type="similarity">
    <text evidence="1">Belongs to the LEM family.</text>
</comment>
<feature type="region of interest" description="Disordered" evidence="6">
    <location>
        <begin position="282"/>
        <end position="321"/>
    </location>
</feature>
<keyword evidence="2" id="KW-0488">Methylation</keyword>
<dbReference type="InterPro" id="IPR003887">
    <property type="entry name" value="LEM_dom"/>
</dbReference>
<keyword evidence="4" id="KW-0007">Acetylation</keyword>
<dbReference type="PANTHER" id="PTHR12019:SF22">
    <property type="entry name" value="LAMINA-ASSOCIATED POLYPEPTIDE 2, ISOFORMS BETA_GAMMA"/>
    <property type="match status" value="1"/>
</dbReference>
<evidence type="ECO:0000259" key="9">
    <source>
        <dbReference type="PROSITE" id="PS50955"/>
    </source>
</evidence>
<reference evidence="10 11" key="1">
    <citation type="submission" date="2021-05" db="EMBL/GenBank/DDBJ databases">
        <authorList>
            <person name="Zahm M."/>
            <person name="Klopp C."/>
            <person name="Cabau C."/>
            <person name="Kuhl H."/>
            <person name="Suciu R."/>
            <person name="Ciorpac M."/>
            <person name="Holostenco D."/>
            <person name="Gessner J."/>
            <person name="Wuertz S."/>
            <person name="Hohne C."/>
            <person name="Stock M."/>
            <person name="Gislard M."/>
            <person name="Lluch J."/>
            <person name="Milhes M."/>
            <person name="Lampietro C."/>
            <person name="Lopez Roques C."/>
            <person name="Donnadieu C."/>
            <person name="Du K."/>
            <person name="Schartl M."/>
            <person name="Guiguen Y."/>
        </authorList>
    </citation>
    <scope>NUCLEOTIDE SEQUENCE [LARGE SCALE GENOMIC DNA]</scope>
    <source>
        <strain evidence="10">Hh-F2</strain>
        <tissue evidence="10">Blood</tissue>
    </source>
</reference>
<organism evidence="10 11">
    <name type="scientific">Huso huso</name>
    <name type="common">Beluga</name>
    <name type="synonym">Acipenser huso</name>
    <dbReference type="NCBI Taxonomy" id="61971"/>
    <lineage>
        <taxon>Eukaryota</taxon>
        <taxon>Metazoa</taxon>
        <taxon>Chordata</taxon>
        <taxon>Craniata</taxon>
        <taxon>Vertebrata</taxon>
        <taxon>Euteleostomi</taxon>
        <taxon>Actinopterygii</taxon>
        <taxon>Chondrostei</taxon>
        <taxon>Acipenseriformes</taxon>
        <taxon>Acipenseridae</taxon>
        <taxon>Huso</taxon>
    </lineage>
</organism>
<evidence type="ECO:0000256" key="5">
    <source>
        <dbReference type="ARBA" id="ARBA00023125"/>
    </source>
</evidence>
<evidence type="ECO:0000256" key="1">
    <source>
        <dbReference type="ARBA" id="ARBA00007744"/>
    </source>
</evidence>
<evidence type="ECO:0000256" key="2">
    <source>
        <dbReference type="ARBA" id="ARBA00022481"/>
    </source>
</evidence>
<sequence length="321" mass="35575">MPVFVEDPALFSKERLKSELIANDVALPLSEKKEVYLQLYLKHVTNQNVADFSSDEEEAHELVHQGESQEAALEGEENEDESNTEMMDISQLTDKELKAQLIKYGVKPGPIVGSTRPVYEKKLLKLIGSGSAVPTVKQNGASNVGRYSDSEEDERASRYEQERKKVTVKVGQSPAQLDHSGVDGSSSKSEKEDVLEEMFPDEARTPTGISATRRRPIKGAAGRPVQFKYSELVTQAPATGDQKPPASRHLVPIWVQIAVFIAIAGFLFLIYHSMEANQDNPFSSYLENPSQVEEMLQEALTPPPETQETQDTPPPPLIVQE</sequence>
<feature type="domain" description="LEM" evidence="8">
    <location>
        <begin position="86"/>
        <end position="130"/>
    </location>
</feature>
<feature type="compositionally biased region" description="Pro residues" evidence="6">
    <location>
        <begin position="312"/>
        <end position="321"/>
    </location>
</feature>
<evidence type="ECO:0000256" key="3">
    <source>
        <dbReference type="ARBA" id="ARBA00022553"/>
    </source>
</evidence>
<evidence type="ECO:0000256" key="6">
    <source>
        <dbReference type="SAM" id="MobiDB-lite"/>
    </source>
</evidence>
<dbReference type="SMART" id="SM00540">
    <property type="entry name" value="LEM"/>
    <property type="match status" value="1"/>
</dbReference>
<dbReference type="Proteomes" id="UP001369086">
    <property type="component" value="Unassembled WGS sequence"/>
</dbReference>
<dbReference type="SMART" id="SM01261">
    <property type="entry name" value="Thymopoietin"/>
    <property type="match status" value="1"/>
</dbReference>
<feature type="region of interest" description="Disordered" evidence="6">
    <location>
        <begin position="65"/>
        <end position="84"/>
    </location>
</feature>
<dbReference type="InterPro" id="IPR051656">
    <property type="entry name" value="LEM_domain"/>
</dbReference>
<feature type="compositionally biased region" description="Polar residues" evidence="6">
    <location>
        <begin position="282"/>
        <end position="291"/>
    </location>
</feature>
<evidence type="ECO:0000259" key="8">
    <source>
        <dbReference type="PROSITE" id="PS50954"/>
    </source>
</evidence>
<dbReference type="Pfam" id="PF03020">
    <property type="entry name" value="LEM"/>
    <property type="match status" value="1"/>
</dbReference>
<accession>A0ABR0YD02</accession>
<dbReference type="InterPro" id="IPR013146">
    <property type="entry name" value="LEM-like_dom"/>
</dbReference>
<evidence type="ECO:0000256" key="7">
    <source>
        <dbReference type="SAM" id="Phobius"/>
    </source>
</evidence>
<dbReference type="CDD" id="cd12940">
    <property type="entry name" value="LEM_LAP2_LEMD1"/>
    <property type="match status" value="1"/>
</dbReference>
<protein>
    <submittedName>
        <fullName evidence="10">Lamina-associated polypeptide 2</fullName>
    </submittedName>
</protein>
<keyword evidence="7" id="KW-0472">Membrane</keyword>
<dbReference type="PANTHER" id="PTHR12019">
    <property type="entry name" value="LAMINA-ASSOCIATED POLYPEPTIDE THYMOPOIETIN"/>
    <property type="match status" value="1"/>
</dbReference>
<keyword evidence="3" id="KW-0597">Phosphoprotein</keyword>